<sequence>MEQPDNIIMFSDLSEAVAKSKLREIAKDSSKVFLTDHVRKRMKQRKITLPQILCCMEHGQFDEGPYRETNGSWKMKLSVVSAGDVISAVVALDYDDITQDHCIVVTVIRG</sequence>
<dbReference type="AlphaFoldDB" id="A0A3A8G832"/>
<dbReference type="InterPro" id="IPR025354">
    <property type="entry name" value="DUF4258"/>
</dbReference>
<accession>A0A3A8G832</accession>
<proteinExistence type="predicted"/>
<reference evidence="1 2" key="1">
    <citation type="submission" date="2018-09" db="EMBL/GenBank/DDBJ databases">
        <title>The draft genome of Acinetobacter spp. strains.</title>
        <authorList>
            <person name="Qin J."/>
            <person name="Feng Y."/>
            <person name="Zong Z."/>
        </authorList>
    </citation>
    <scope>NUCLEOTIDE SEQUENCE [LARGE SCALE GENOMIC DNA]</scope>
    <source>
        <strain evidence="1 2">WCHAc060002</strain>
    </source>
</reference>
<evidence type="ECO:0000313" key="1">
    <source>
        <dbReference type="EMBL" id="RKG55242.1"/>
    </source>
</evidence>
<evidence type="ECO:0000313" key="2">
    <source>
        <dbReference type="Proteomes" id="UP000281084"/>
    </source>
</evidence>
<gene>
    <name evidence="1" type="ORF">D7V64_02705</name>
</gene>
<dbReference type="RefSeq" id="WP_120366756.1">
    <property type="nucleotide sequence ID" value="NZ_RAXZ01000002.1"/>
</dbReference>
<protein>
    <submittedName>
        <fullName evidence="1">DUF4258 domain-containing protein</fullName>
    </submittedName>
</protein>
<dbReference type="EMBL" id="RAXZ01000002">
    <property type="protein sequence ID" value="RKG55242.1"/>
    <property type="molecule type" value="Genomic_DNA"/>
</dbReference>
<dbReference type="Pfam" id="PF14076">
    <property type="entry name" value="DUF4258"/>
    <property type="match status" value="1"/>
</dbReference>
<name>A0A3A8G832_9GAMM</name>
<dbReference type="Proteomes" id="UP000281084">
    <property type="component" value="Unassembled WGS sequence"/>
</dbReference>
<organism evidence="1 2">
    <name type="scientific">Acinetobacter cumulans</name>
    <dbReference type="NCBI Taxonomy" id="2136182"/>
    <lineage>
        <taxon>Bacteria</taxon>
        <taxon>Pseudomonadati</taxon>
        <taxon>Pseudomonadota</taxon>
        <taxon>Gammaproteobacteria</taxon>
        <taxon>Moraxellales</taxon>
        <taxon>Moraxellaceae</taxon>
        <taxon>Acinetobacter</taxon>
    </lineage>
</organism>
<comment type="caution">
    <text evidence="1">The sequence shown here is derived from an EMBL/GenBank/DDBJ whole genome shotgun (WGS) entry which is preliminary data.</text>
</comment>